<dbReference type="NCBIfam" id="NF004837">
    <property type="entry name" value="PRK06187.1"/>
    <property type="match status" value="1"/>
</dbReference>
<keyword evidence="4" id="KW-1185">Reference proteome</keyword>
<dbReference type="Pfam" id="PF13193">
    <property type="entry name" value="AMP-binding_C"/>
    <property type="match status" value="1"/>
</dbReference>
<dbReference type="InterPro" id="IPR050237">
    <property type="entry name" value="ATP-dep_AMP-bd_enzyme"/>
</dbReference>
<dbReference type="EMBL" id="CP076456">
    <property type="protein sequence ID" value="QWQ34911.1"/>
    <property type="molecule type" value="Genomic_DNA"/>
</dbReference>
<proteinExistence type="predicted"/>
<dbReference type="InterPro" id="IPR020845">
    <property type="entry name" value="AMP-binding_CS"/>
</dbReference>
<dbReference type="AlphaFoldDB" id="A0A975PCI4"/>
<dbReference type="InterPro" id="IPR000873">
    <property type="entry name" value="AMP-dep_synth/lig_dom"/>
</dbReference>
<dbReference type="NCBIfam" id="NF006182">
    <property type="entry name" value="PRK08316.1"/>
    <property type="match status" value="1"/>
</dbReference>
<evidence type="ECO:0000313" key="4">
    <source>
        <dbReference type="Proteomes" id="UP000680588"/>
    </source>
</evidence>
<dbReference type="SUPFAM" id="SSF56801">
    <property type="entry name" value="Acetyl-CoA synthetase-like"/>
    <property type="match status" value="1"/>
</dbReference>
<reference evidence="3" key="1">
    <citation type="submission" date="2021-06" db="EMBL/GenBank/DDBJ databases">
        <title>Novel species in genus Arthrobacter.</title>
        <authorList>
            <person name="Zhang G."/>
        </authorList>
    </citation>
    <scope>NUCLEOTIDE SEQUENCE</scope>
    <source>
        <strain evidence="3">Zg-ZUI122</strain>
    </source>
</reference>
<dbReference type="CDD" id="cd17631">
    <property type="entry name" value="FACL_FadD13-like"/>
    <property type="match status" value="1"/>
</dbReference>
<dbReference type="KEGG" id="asun:KG104_10180"/>
<dbReference type="PANTHER" id="PTHR43767">
    <property type="entry name" value="LONG-CHAIN-FATTY-ACID--COA LIGASE"/>
    <property type="match status" value="1"/>
</dbReference>
<dbReference type="Gene3D" id="3.30.300.30">
    <property type="match status" value="1"/>
</dbReference>
<dbReference type="Gene3D" id="3.40.50.12780">
    <property type="entry name" value="N-terminal domain of ligase-like"/>
    <property type="match status" value="1"/>
</dbReference>
<dbReference type="EC" id="6.2.1.3" evidence="3"/>
<gene>
    <name evidence="3" type="ORF">KG104_10180</name>
</gene>
<protein>
    <submittedName>
        <fullName evidence="3">Long-chain-fatty-acid--CoA ligase</fullName>
        <ecNumber evidence="3">6.2.1.3</ecNumber>
    </submittedName>
</protein>
<name>A0A975PCI4_9MICC</name>
<dbReference type="Pfam" id="PF00501">
    <property type="entry name" value="AMP-binding"/>
    <property type="match status" value="1"/>
</dbReference>
<keyword evidence="3" id="KW-0436">Ligase</keyword>
<dbReference type="GO" id="GO:0004467">
    <property type="term" value="F:long-chain fatty acid-CoA ligase activity"/>
    <property type="evidence" value="ECO:0007669"/>
    <property type="project" value="UniProtKB-EC"/>
</dbReference>
<dbReference type="InterPro" id="IPR042099">
    <property type="entry name" value="ANL_N_sf"/>
</dbReference>
<dbReference type="RefSeq" id="WP_207346947.1">
    <property type="nucleotide sequence ID" value="NZ_CP076456.1"/>
</dbReference>
<dbReference type="InterPro" id="IPR025110">
    <property type="entry name" value="AMP-bd_C"/>
</dbReference>
<dbReference type="PROSITE" id="PS00455">
    <property type="entry name" value="AMP_BINDING"/>
    <property type="match status" value="1"/>
</dbReference>
<evidence type="ECO:0000313" key="3">
    <source>
        <dbReference type="EMBL" id="QWQ34911.1"/>
    </source>
</evidence>
<feature type="domain" description="AMP-dependent synthetase/ligase" evidence="1">
    <location>
        <begin position="36"/>
        <end position="400"/>
    </location>
</feature>
<dbReference type="PANTHER" id="PTHR43767:SF1">
    <property type="entry name" value="NONRIBOSOMAL PEPTIDE SYNTHASE PES1 (EUROFUNG)-RELATED"/>
    <property type="match status" value="1"/>
</dbReference>
<evidence type="ECO:0000259" key="2">
    <source>
        <dbReference type="Pfam" id="PF13193"/>
    </source>
</evidence>
<sequence length="543" mass="58531">MRIGADAASSRLWGYRVSVSPLLSLSRSQTLGDLPRRSAQRFPTRTAVVDGTTRLTFADFERAVAAAASALQAHGIAPGDRLALLSRNTWQFAALAFATARAGVVLVPINFMLGPDEVAYVLDHSGATAFVVQDALVPVAEAAMKAAETDVVVVRSSICSGPVPAGWEDVQDWFAFGGGTTEPPLVADDDPVRLMYTSGTESRPKGALMSSRSLMWEYVSAVVDGNMSSDDVDLHTLPLYHCAQLDCFLGPDIYLGATSIILPAPDPAAILATIEQEKVTKFFAPPTVWISLLRSPRFDTADLSSLRKGYYGASAMPVQVLKELQERLPDVRFWNFYGQTEMAPVATILGPEDQLAHAGSAGRPSLNVETAVVDDEDRPVPAGTVGEIVHRSPHATLGYYRDPERTAEAFANGWFHSGDLGYFDDEGYLSVVDRKKDMIKSGGENVASREVEEAIYLLDGVAEAAVFGVPHPHWVEAVAAVVVPRPGVEMMPEEVMAHTRSLLAGYKTPKYVVIAESLPKNPSGKIVKRQLRDQHTGLGTVVA</sequence>
<evidence type="ECO:0000259" key="1">
    <source>
        <dbReference type="Pfam" id="PF00501"/>
    </source>
</evidence>
<organism evidence="3 4">
    <name type="scientific">Arthrobacter sunyaminii</name>
    <dbReference type="NCBI Taxonomy" id="2816859"/>
    <lineage>
        <taxon>Bacteria</taxon>
        <taxon>Bacillati</taxon>
        <taxon>Actinomycetota</taxon>
        <taxon>Actinomycetes</taxon>
        <taxon>Micrococcales</taxon>
        <taxon>Micrococcaceae</taxon>
        <taxon>Arthrobacter</taxon>
    </lineage>
</organism>
<feature type="domain" description="AMP-binding enzyme C-terminal" evidence="2">
    <location>
        <begin position="450"/>
        <end position="525"/>
    </location>
</feature>
<dbReference type="InterPro" id="IPR045851">
    <property type="entry name" value="AMP-bd_C_sf"/>
</dbReference>
<dbReference type="Proteomes" id="UP000680588">
    <property type="component" value="Chromosome"/>
</dbReference>
<accession>A0A975PCI4</accession>